<name>A0A2R6XVN2_MARPO</name>
<sequence length="102" mass="11166">MRVDPGVRFLAFPAFPALQPRVNATVSTVFGDDLRPDADCACRIQCYDLIIAHLAGTALGAWQRALEASAKRKGRSATVNVPPSARVRVRVGEFFGNSRPYY</sequence>
<keyword evidence="2" id="KW-1185">Reference proteome</keyword>
<gene>
    <name evidence="1" type="ORF">MARPO_0001s0173</name>
</gene>
<dbReference type="AlphaFoldDB" id="A0A2R6XVN2"/>
<dbReference type="Proteomes" id="UP000244005">
    <property type="component" value="Unassembled WGS sequence"/>
</dbReference>
<accession>A0A2R6XVN2</accession>
<reference evidence="2" key="1">
    <citation type="journal article" date="2017" name="Cell">
        <title>Insights into land plant evolution garnered from the Marchantia polymorpha genome.</title>
        <authorList>
            <person name="Bowman J.L."/>
            <person name="Kohchi T."/>
            <person name="Yamato K.T."/>
            <person name="Jenkins J."/>
            <person name="Shu S."/>
            <person name="Ishizaki K."/>
            <person name="Yamaoka S."/>
            <person name="Nishihama R."/>
            <person name="Nakamura Y."/>
            <person name="Berger F."/>
            <person name="Adam C."/>
            <person name="Aki S.S."/>
            <person name="Althoff F."/>
            <person name="Araki T."/>
            <person name="Arteaga-Vazquez M.A."/>
            <person name="Balasubrmanian S."/>
            <person name="Barry K."/>
            <person name="Bauer D."/>
            <person name="Boehm C.R."/>
            <person name="Briginshaw L."/>
            <person name="Caballero-Perez J."/>
            <person name="Catarino B."/>
            <person name="Chen F."/>
            <person name="Chiyoda S."/>
            <person name="Chovatia M."/>
            <person name="Davies K.M."/>
            <person name="Delmans M."/>
            <person name="Demura T."/>
            <person name="Dierschke T."/>
            <person name="Dolan L."/>
            <person name="Dorantes-Acosta A.E."/>
            <person name="Eklund D.M."/>
            <person name="Florent S.N."/>
            <person name="Flores-Sandoval E."/>
            <person name="Fujiyama A."/>
            <person name="Fukuzawa H."/>
            <person name="Galik B."/>
            <person name="Grimanelli D."/>
            <person name="Grimwood J."/>
            <person name="Grossniklaus U."/>
            <person name="Hamada T."/>
            <person name="Haseloff J."/>
            <person name="Hetherington A.J."/>
            <person name="Higo A."/>
            <person name="Hirakawa Y."/>
            <person name="Hundley H.N."/>
            <person name="Ikeda Y."/>
            <person name="Inoue K."/>
            <person name="Inoue S.I."/>
            <person name="Ishida S."/>
            <person name="Jia Q."/>
            <person name="Kakita M."/>
            <person name="Kanazawa T."/>
            <person name="Kawai Y."/>
            <person name="Kawashima T."/>
            <person name="Kennedy M."/>
            <person name="Kinose K."/>
            <person name="Kinoshita T."/>
            <person name="Kohara Y."/>
            <person name="Koide E."/>
            <person name="Komatsu K."/>
            <person name="Kopischke S."/>
            <person name="Kubo M."/>
            <person name="Kyozuka J."/>
            <person name="Lagercrantz U."/>
            <person name="Lin S.S."/>
            <person name="Lindquist E."/>
            <person name="Lipzen A.M."/>
            <person name="Lu C.W."/>
            <person name="De Luna E."/>
            <person name="Martienssen R.A."/>
            <person name="Minamino N."/>
            <person name="Mizutani M."/>
            <person name="Mizutani M."/>
            <person name="Mochizuki N."/>
            <person name="Monte I."/>
            <person name="Mosher R."/>
            <person name="Nagasaki H."/>
            <person name="Nakagami H."/>
            <person name="Naramoto S."/>
            <person name="Nishitani K."/>
            <person name="Ohtani M."/>
            <person name="Okamoto T."/>
            <person name="Okumura M."/>
            <person name="Phillips J."/>
            <person name="Pollak B."/>
            <person name="Reinders A."/>
            <person name="Rovekamp M."/>
            <person name="Sano R."/>
            <person name="Sawa S."/>
            <person name="Schmid M.W."/>
            <person name="Shirakawa M."/>
            <person name="Solano R."/>
            <person name="Spunde A."/>
            <person name="Suetsugu N."/>
            <person name="Sugano S."/>
            <person name="Sugiyama A."/>
            <person name="Sun R."/>
            <person name="Suzuki Y."/>
            <person name="Takenaka M."/>
            <person name="Takezawa D."/>
            <person name="Tomogane H."/>
            <person name="Tsuzuki M."/>
            <person name="Ueda T."/>
            <person name="Umeda M."/>
            <person name="Ward J.M."/>
            <person name="Watanabe Y."/>
            <person name="Yazaki K."/>
            <person name="Yokoyama R."/>
            <person name="Yoshitake Y."/>
            <person name="Yotsui I."/>
            <person name="Zachgo S."/>
            <person name="Schmutz J."/>
        </authorList>
    </citation>
    <scope>NUCLEOTIDE SEQUENCE [LARGE SCALE GENOMIC DNA]</scope>
    <source>
        <strain evidence="2">Tak-1</strain>
    </source>
</reference>
<evidence type="ECO:0000313" key="1">
    <source>
        <dbReference type="EMBL" id="PTQ50132.1"/>
    </source>
</evidence>
<organism evidence="1 2">
    <name type="scientific">Marchantia polymorpha</name>
    <name type="common">Common liverwort</name>
    <name type="synonym">Marchantia aquatica</name>
    <dbReference type="NCBI Taxonomy" id="3197"/>
    <lineage>
        <taxon>Eukaryota</taxon>
        <taxon>Viridiplantae</taxon>
        <taxon>Streptophyta</taxon>
        <taxon>Embryophyta</taxon>
        <taxon>Marchantiophyta</taxon>
        <taxon>Marchantiopsida</taxon>
        <taxon>Marchantiidae</taxon>
        <taxon>Marchantiales</taxon>
        <taxon>Marchantiaceae</taxon>
        <taxon>Marchantia</taxon>
    </lineage>
</organism>
<evidence type="ECO:0000313" key="2">
    <source>
        <dbReference type="Proteomes" id="UP000244005"/>
    </source>
</evidence>
<dbReference type="EMBL" id="KZ772673">
    <property type="protein sequence ID" value="PTQ50132.1"/>
    <property type="molecule type" value="Genomic_DNA"/>
</dbReference>
<proteinExistence type="predicted"/>
<protein>
    <submittedName>
        <fullName evidence="1">Uncharacterized protein</fullName>
    </submittedName>
</protein>